<evidence type="ECO:0000256" key="2">
    <source>
        <dbReference type="ARBA" id="ARBA00022723"/>
    </source>
</evidence>
<dbReference type="RefSeq" id="WP_058285293.1">
    <property type="nucleotide sequence ID" value="NZ_CYSR01000011.1"/>
</dbReference>
<comment type="cofactor">
    <cofactor evidence="4">
        <name>Mg(2+)</name>
        <dbReference type="ChEBI" id="CHEBI:18420"/>
    </cofactor>
</comment>
<feature type="binding site" evidence="4">
    <location>
        <position position="87"/>
    </location>
    <ligand>
        <name>Mg(2+)</name>
        <dbReference type="ChEBI" id="CHEBI:18420"/>
        <label>1</label>
        <note>catalytic</note>
    </ligand>
</feature>
<keyword evidence="2 4" id="KW-0479">Metal-binding</keyword>
<evidence type="ECO:0000256" key="3">
    <source>
        <dbReference type="ARBA" id="ARBA00022842"/>
    </source>
</evidence>
<comment type="similarity">
    <text evidence="1">Belongs to the inositol monophosphatase superfamily.</text>
</comment>
<feature type="binding site" evidence="4">
    <location>
        <position position="88"/>
    </location>
    <ligand>
        <name>Mg(2+)</name>
        <dbReference type="ChEBI" id="CHEBI:18420"/>
        <label>1</label>
        <note>catalytic</note>
    </ligand>
</feature>
<gene>
    <name evidence="5" type="primary">suhB_1</name>
    <name evidence="5" type="ORF">PHA8399_01235</name>
</gene>
<evidence type="ECO:0000313" key="6">
    <source>
        <dbReference type="Proteomes" id="UP000051326"/>
    </source>
</evidence>
<accession>A0A0P1HW34</accession>
<feature type="binding site" evidence="4">
    <location>
        <position position="67"/>
    </location>
    <ligand>
        <name>Mg(2+)</name>
        <dbReference type="ChEBI" id="CHEBI:18420"/>
        <label>1</label>
        <note>catalytic</note>
    </ligand>
</feature>
<dbReference type="GO" id="GO:0046854">
    <property type="term" value="P:phosphatidylinositol phosphate biosynthetic process"/>
    <property type="evidence" value="ECO:0007669"/>
    <property type="project" value="InterPro"/>
</dbReference>
<dbReference type="EMBL" id="CYSR01000011">
    <property type="protein sequence ID" value="CUH99119.1"/>
    <property type="molecule type" value="Genomic_DNA"/>
</dbReference>
<dbReference type="PROSITE" id="PS00630">
    <property type="entry name" value="IMP_2"/>
    <property type="match status" value="1"/>
</dbReference>
<dbReference type="GO" id="GO:0007165">
    <property type="term" value="P:signal transduction"/>
    <property type="evidence" value="ECO:0007669"/>
    <property type="project" value="TreeGrafter"/>
</dbReference>
<dbReference type="STRING" id="1396826.PHA8399_01235"/>
<dbReference type="Gene3D" id="3.30.540.10">
    <property type="entry name" value="Fructose-1,6-Bisphosphatase, subunit A, domain 1"/>
    <property type="match status" value="1"/>
</dbReference>
<sequence length="267" mass="28313">MPATDLPLLVKAAELAGDIACRFTGPEARSWDKPGGAGPVTEADLAVNAMLEDMLQKARPGYGWLSEETEDSAARLSRDRVFIIDPIDGTRSFAQGSRTWAHSIAVAEKGVVTAAVIYLPQRELMYTAAKGQGAACNGAPIRVSSALDLSITEVLAAKPNLQAHHWLGGIPPAFIRSYRPSLAYRLAKVADGRFGAMLTLRPSWEWDIAAGDLLLREAGGTITDKTGTPLRFNNPAPRLNGVVAGGSALHRALLDALDPDSPGITGH</sequence>
<dbReference type="CDD" id="cd01638">
    <property type="entry name" value="CysQ"/>
    <property type="match status" value="1"/>
</dbReference>
<dbReference type="GO" id="GO:0008934">
    <property type="term" value="F:inositol monophosphate 1-phosphatase activity"/>
    <property type="evidence" value="ECO:0007669"/>
    <property type="project" value="TreeGrafter"/>
</dbReference>
<dbReference type="AlphaFoldDB" id="A0A0P1HW34"/>
<dbReference type="Proteomes" id="UP000051326">
    <property type="component" value="Unassembled WGS sequence"/>
</dbReference>
<protein>
    <submittedName>
        <fullName evidence="5">Inositol-1-monophosphatase</fullName>
        <ecNumber evidence="5">3.1.3.25</ecNumber>
    </submittedName>
</protein>
<dbReference type="PANTHER" id="PTHR20854">
    <property type="entry name" value="INOSITOL MONOPHOSPHATASE"/>
    <property type="match status" value="1"/>
</dbReference>
<feature type="binding site" evidence="4">
    <location>
        <position position="85"/>
    </location>
    <ligand>
        <name>Mg(2+)</name>
        <dbReference type="ChEBI" id="CHEBI:18420"/>
        <label>1</label>
        <note>catalytic</note>
    </ligand>
</feature>
<evidence type="ECO:0000256" key="4">
    <source>
        <dbReference type="PIRSR" id="PIRSR600760-2"/>
    </source>
</evidence>
<dbReference type="GO" id="GO:0046872">
    <property type="term" value="F:metal ion binding"/>
    <property type="evidence" value="ECO:0007669"/>
    <property type="project" value="UniProtKB-KW"/>
</dbReference>
<proteinExistence type="inferred from homology"/>
<dbReference type="EC" id="3.1.3.25" evidence="5"/>
<dbReference type="SUPFAM" id="SSF56655">
    <property type="entry name" value="Carbohydrate phosphatase"/>
    <property type="match status" value="1"/>
</dbReference>
<feature type="binding site" evidence="4">
    <location>
        <position position="207"/>
    </location>
    <ligand>
        <name>Mg(2+)</name>
        <dbReference type="ChEBI" id="CHEBI:18420"/>
        <label>1</label>
        <note>catalytic</note>
    </ligand>
</feature>
<organism evidence="5 6">
    <name type="scientific">Leisingera aquaemixtae</name>
    <dbReference type="NCBI Taxonomy" id="1396826"/>
    <lineage>
        <taxon>Bacteria</taxon>
        <taxon>Pseudomonadati</taxon>
        <taxon>Pseudomonadota</taxon>
        <taxon>Alphaproteobacteria</taxon>
        <taxon>Rhodobacterales</taxon>
        <taxon>Roseobacteraceae</taxon>
        <taxon>Leisingera</taxon>
    </lineage>
</organism>
<reference evidence="5 6" key="1">
    <citation type="submission" date="2015-09" db="EMBL/GenBank/DDBJ databases">
        <authorList>
            <consortium name="Swine Surveillance"/>
        </authorList>
    </citation>
    <scope>NUCLEOTIDE SEQUENCE [LARGE SCALE GENOMIC DNA]</scope>
    <source>
        <strain evidence="5 6">CECT 8399</strain>
    </source>
</reference>
<dbReference type="PANTHER" id="PTHR20854:SF4">
    <property type="entry name" value="INOSITOL-1-MONOPHOSPHATASE-RELATED"/>
    <property type="match status" value="1"/>
</dbReference>
<evidence type="ECO:0000256" key="1">
    <source>
        <dbReference type="ARBA" id="ARBA00009759"/>
    </source>
</evidence>
<evidence type="ECO:0000313" key="5">
    <source>
        <dbReference type="EMBL" id="CUH99119.1"/>
    </source>
</evidence>
<dbReference type="PRINTS" id="PR00377">
    <property type="entry name" value="IMPHPHTASES"/>
</dbReference>
<dbReference type="Pfam" id="PF00459">
    <property type="entry name" value="Inositol_P"/>
    <property type="match status" value="1"/>
</dbReference>
<name>A0A0P1HW34_9RHOB</name>
<keyword evidence="3 4" id="KW-0460">Magnesium</keyword>
<dbReference type="Gene3D" id="3.40.190.80">
    <property type="match status" value="1"/>
</dbReference>
<keyword evidence="5" id="KW-0378">Hydrolase</keyword>
<dbReference type="GO" id="GO:0006020">
    <property type="term" value="P:inositol metabolic process"/>
    <property type="evidence" value="ECO:0007669"/>
    <property type="project" value="TreeGrafter"/>
</dbReference>
<dbReference type="InterPro" id="IPR000760">
    <property type="entry name" value="Inositol_monophosphatase-like"/>
</dbReference>
<dbReference type="InterPro" id="IPR020550">
    <property type="entry name" value="Inositol_monophosphatase_CS"/>
</dbReference>